<dbReference type="Proteomes" id="UP000008698">
    <property type="component" value="Unassembled WGS sequence"/>
</dbReference>
<gene>
    <name evidence="2" type="ORF">VDBG_03408</name>
</gene>
<sequence>MATWRELGEVPDSDDDGDFDNYGQAHDSTLTCSFNLDQHNGAAPSTSQAVPTHGLLSQAKNTSQSMCDIPASSPIGDAPMVAPLPERPSTPQPRVHMAMPPASSPLSSAPDDDELADMFSEGPYRAAASAISKPSRVVVSARGDSPDPLGFETDDVSAGLVELTEPLPEFLFDRDHATPVLPPVSTQHLRRQHSAPPSPETASAIAAAVTAAQRYERSLRPRKPIQEHPYMIESAQYNKALKARGIKPVRMLEEAHARGRNKTPEEDSQEQEFQEESQNTVSEHQERLCEESQSLLHESLDYSAPLPTFPSPSTAKTSSQPPRNTSSSPRSVSRETNVTSPFIDCEHHESDQESDELPSLKQLLTAQTPSFPVKRHPSSLLTSSRKSTKKSASHISLEPTSTNLHSVHAPHIKFRQPRPLPPAALKAKNRPLESPSVNLSAASHADDASDSEVSEESNSTPKHGKELVAFGRRARGVLPASHFRLDRPRQQPKPHRAAHARAMPPDPTQRRGIAMPRTKTTSNQSPSTPIFPFDLFDDDESEAESLQTPKPRTEKRYSQQILHIVDDDDDDDDMSVVEDNEIDHMVQRPKRQLTQSISGASSAKRRKLDQSGARQRQQPTITSHFGSGNGTSAKRQKPPRRSQNKDKSSRRASKKKSQRTYNPPRLGILDVIEPEAPRFLRLAARTVKSKAQRGRSSPSRKTICLGTREDQLDAGRVLQDWIGGEIHPRHSVTSPSTAIQGSDRQPLAHISHNGAALGSSESHDTPTDSSSRIIQPKRNATAKNPSRMLPRSRAASVRPAQFEADVMNEAGTVNFQTKKRVLDAIYRRGARPRSVSQSTISLMTRDNDGPLVIEETESAVRKDASLNVAKSSRRRLKKTEKPTRVDTRAPQYRHAHDPLPSGPRTDGHISAADLGVDQLLGLAPFGAHYSEHFEIFPLQRGVFFHEETLLGSGCFQASLAPGLLEKIKQPRPRIHFNLSGQPLKWGLWDEQVSSELGILIDAICNHLTETGSDVDSGFDTKDAARFMRTYVQDSLSVTDDTKLGMFLSRLLLVFEGFFSRFKVQAIFLDQRKTTKTLEVLSEFLIIVLCSHSICRDRASMIPQIMGLENILREVVAASVACLLHIGTASLVTAYGSLQQLTNRERGIRADNIVAQTWVMLMRALGQLRIPRMSFWDVTFSVLIKGEDKTSLDVQRFEQLWETMFTLLPLCEFDSSGILVSESRHSVAMDGWALPQLALKRVFQLYKANNRQPPGFNDYCRTITGSDREIRNLVARTLPNHDRQYLKEQNVHQHDLAALRNHHDLLCTLFWATPAELRPSTLLALLEKLVVPSSSHKEACLINLKAWAQLARFVVHKESVAAFRPFHLWQGSAFQQLLDQYDSTASDIQQQLSSMSKDGSHGIDQNFINGIIASNKSATMEVIRYSVTISLDVANLLKDAVATVDVFLVHVERALGRAQTENNAAGLEDGIMKIDNDLTADFYAMARGMLQTSSTGDHSPQTISKTEEAREQVVTVAGRLAAILIRCGTIVSLCPFSLVQLANHYMQRLSRCFKTNQRSKAGKHELFEGLPSQLGPLQSRYLPLFLANLHKELDLTDVGVSVLQLWLLSLTKPRDDMLFEHQFALSLKKLKYPFLPAESDMLRHANYDMNCDMLRKTLMWMRTSLRISSTPSQKKSNTSDYSAALKAVMQRIQNDLHEISVTNDAQHTRYVQFVRRVVSLVKSHTTEIFQIPPFFYQVSKEYSPPVQDPHLQVDSIKSYGLRLNEGDSPAMPQLFYYMYNNFKQALLHGRLGHETRILAKGMKDDAILGFILGKMLPVVLSASVMKPEAFVLFDTYCEAIRLRLDAVAARQMDQSRAQLPTLFRAMMRWIRGVRCLNDGILCVEHLHLFRKMVVLLAMLQPTLTAASYDTSAPAAAWSAMQQALSCWSEATKNAESRLASSLADPYEDDVSAGLFQDVIMEDGFVGEDETLVASLARGTITDFERNWLVTAELIVAQAPARATQAGQGLARPHWDMKELGQSLLRELQRWNAWWARCRAHMQDELVSEAEEMMLL</sequence>
<feature type="region of interest" description="Disordered" evidence="1">
    <location>
        <begin position="754"/>
        <end position="796"/>
    </location>
</feature>
<accession>C9SE52</accession>
<dbReference type="HOGENOM" id="CLU_000374_1_0_1"/>
<proteinExistence type="predicted"/>
<evidence type="ECO:0008006" key="4">
    <source>
        <dbReference type="Google" id="ProtNLM"/>
    </source>
</evidence>
<evidence type="ECO:0000313" key="3">
    <source>
        <dbReference type="Proteomes" id="UP000008698"/>
    </source>
</evidence>
<dbReference type="KEGG" id="val:VDBG_03408"/>
<feature type="compositionally biased region" description="Basic residues" evidence="1">
    <location>
        <begin position="490"/>
        <end position="499"/>
    </location>
</feature>
<dbReference type="RefSeq" id="XP_003007269.1">
    <property type="nucleotide sequence ID" value="XM_003007223.1"/>
</dbReference>
<feature type="compositionally biased region" description="Polar residues" evidence="1">
    <location>
        <begin position="592"/>
        <end position="601"/>
    </location>
</feature>
<feature type="compositionally biased region" description="Basic and acidic residues" evidence="1">
    <location>
        <begin position="255"/>
        <end position="265"/>
    </location>
</feature>
<dbReference type="GO" id="GO:0000724">
    <property type="term" value="P:double-strand break repair via homologous recombination"/>
    <property type="evidence" value="ECO:0007669"/>
    <property type="project" value="TreeGrafter"/>
</dbReference>
<dbReference type="STRING" id="526221.C9SE52"/>
<feature type="region of interest" description="Disordered" evidence="1">
    <location>
        <begin position="1"/>
        <end position="25"/>
    </location>
</feature>
<feature type="compositionally biased region" description="Acidic residues" evidence="1">
    <location>
        <begin position="9"/>
        <end position="19"/>
    </location>
</feature>
<dbReference type="GO" id="GO:0031297">
    <property type="term" value="P:replication fork processing"/>
    <property type="evidence" value="ECO:0007669"/>
    <property type="project" value="InterPro"/>
</dbReference>
<dbReference type="Pfam" id="PF09462">
    <property type="entry name" value="Mus7"/>
    <property type="match status" value="2"/>
</dbReference>
<feature type="compositionally biased region" description="Polar residues" evidence="1">
    <location>
        <begin position="612"/>
        <end position="633"/>
    </location>
</feature>
<feature type="region of interest" description="Disordered" evidence="1">
    <location>
        <begin position="869"/>
        <end position="908"/>
    </location>
</feature>
<feature type="compositionally biased region" description="Low complexity" evidence="1">
    <location>
        <begin position="97"/>
        <end position="109"/>
    </location>
</feature>
<dbReference type="EMBL" id="DS985216">
    <property type="protein sequence ID" value="EEY17299.1"/>
    <property type="molecule type" value="Genomic_DNA"/>
</dbReference>
<dbReference type="PANTHER" id="PTHR28122:SF1">
    <property type="entry name" value="E3 UBIQUITIN-PROTEIN LIGASE SUBSTRATE RECEPTOR MMS22"/>
    <property type="match status" value="1"/>
</dbReference>
<evidence type="ECO:0000313" key="2">
    <source>
        <dbReference type="EMBL" id="EEY17299.1"/>
    </source>
</evidence>
<feature type="compositionally biased region" description="Polar residues" evidence="1">
    <location>
        <begin position="311"/>
        <end position="340"/>
    </location>
</feature>
<dbReference type="InterPro" id="IPR019021">
    <property type="entry name" value="Mms22"/>
</dbReference>
<dbReference type="GeneID" id="9533352"/>
<dbReference type="PANTHER" id="PTHR28122">
    <property type="entry name" value="E3 UBIQUITIN-PROTEIN LIGASE SUBSTRATE RECEPTOR MMS22"/>
    <property type="match status" value="1"/>
</dbReference>
<name>C9SE52_VERA1</name>
<feature type="region of interest" description="Disordered" evidence="1">
    <location>
        <begin position="687"/>
        <end position="707"/>
    </location>
</feature>
<dbReference type="GO" id="GO:0035361">
    <property type="term" value="C:Cul8-RING ubiquitin ligase complex"/>
    <property type="evidence" value="ECO:0007669"/>
    <property type="project" value="TreeGrafter"/>
</dbReference>
<feature type="compositionally biased region" description="Acidic residues" evidence="1">
    <location>
        <begin position="266"/>
        <end position="275"/>
    </location>
</feature>
<organism evidence="3">
    <name type="scientific">Verticillium alfalfae (strain VaMs.102 / ATCC MYA-4576 / FGSC 10136)</name>
    <name type="common">Verticillium wilt of alfalfa</name>
    <name type="synonym">Verticillium albo-atrum</name>
    <dbReference type="NCBI Taxonomy" id="526221"/>
    <lineage>
        <taxon>Eukaryota</taxon>
        <taxon>Fungi</taxon>
        <taxon>Dikarya</taxon>
        <taxon>Ascomycota</taxon>
        <taxon>Pezizomycotina</taxon>
        <taxon>Sordariomycetes</taxon>
        <taxon>Hypocreomycetidae</taxon>
        <taxon>Glomerellales</taxon>
        <taxon>Plectosphaerellaceae</taxon>
        <taxon>Verticillium</taxon>
    </lineage>
</organism>
<feature type="region of interest" description="Disordered" evidence="1">
    <location>
        <begin position="255"/>
        <end position="669"/>
    </location>
</feature>
<protein>
    <recommendedName>
        <fullName evidence="4">Mus7/MMS22 family protein</fullName>
    </recommendedName>
</protein>
<feature type="compositionally biased region" description="Polar residues" evidence="1">
    <location>
        <begin position="518"/>
        <end position="528"/>
    </location>
</feature>
<reference evidence="3" key="1">
    <citation type="journal article" date="2011" name="PLoS Pathog.">
        <title>Comparative genomics yields insights into niche adaptation of plant vascular wilt pathogens.</title>
        <authorList>
            <person name="Klosterman S.J."/>
            <person name="Subbarao K.V."/>
            <person name="Kang S."/>
            <person name="Veronese P."/>
            <person name="Gold S.E."/>
            <person name="Thomma B.P.H.J."/>
            <person name="Chen Z."/>
            <person name="Henrissat B."/>
            <person name="Lee Y.-H."/>
            <person name="Park J."/>
            <person name="Garcia-Pedrajas M.D."/>
            <person name="Barbara D.J."/>
            <person name="Anchieta A."/>
            <person name="de Jonge R."/>
            <person name="Santhanam P."/>
            <person name="Maruthachalam K."/>
            <person name="Atallah Z."/>
            <person name="Amyotte S.G."/>
            <person name="Paz Z."/>
            <person name="Inderbitzin P."/>
            <person name="Hayes R.J."/>
            <person name="Heiman D.I."/>
            <person name="Young S."/>
            <person name="Zeng Q."/>
            <person name="Engels R."/>
            <person name="Galagan J."/>
            <person name="Cuomo C.A."/>
            <person name="Dobinson K.F."/>
            <person name="Ma L.-J."/>
        </authorList>
    </citation>
    <scope>NUCLEOTIDE SEQUENCE [LARGE SCALE GENOMIC DNA]</scope>
    <source>
        <strain evidence="3">VaMs.102 / ATCC MYA-4576 / FGSC 10136</strain>
    </source>
</reference>
<dbReference type="eggNOG" id="ENOG502QSDS">
    <property type="taxonomic scope" value="Eukaryota"/>
</dbReference>
<keyword evidence="3" id="KW-1185">Reference proteome</keyword>
<feature type="region of interest" description="Disordered" evidence="1">
    <location>
        <begin position="130"/>
        <end position="149"/>
    </location>
</feature>
<evidence type="ECO:0000256" key="1">
    <source>
        <dbReference type="SAM" id="MobiDB-lite"/>
    </source>
</evidence>
<feature type="region of interest" description="Disordered" evidence="1">
    <location>
        <begin position="59"/>
        <end position="117"/>
    </location>
</feature>
<dbReference type="OMA" id="DNRIDYM"/>
<dbReference type="OrthoDB" id="2386201at2759"/>
<feature type="compositionally biased region" description="Acidic residues" evidence="1">
    <location>
        <begin position="566"/>
        <end position="581"/>
    </location>
</feature>
<dbReference type="GO" id="GO:0005634">
    <property type="term" value="C:nucleus"/>
    <property type="evidence" value="ECO:0007669"/>
    <property type="project" value="InterPro"/>
</dbReference>